<gene>
    <name evidence="3" type="ORF">GTA08_BOTSDO14236</name>
</gene>
<protein>
    <submittedName>
        <fullName evidence="3">Mitochondrial chaperone bcs1</fullName>
    </submittedName>
</protein>
<feature type="domain" description="BCS1 N-terminal" evidence="2">
    <location>
        <begin position="55"/>
        <end position="99"/>
    </location>
</feature>
<organism evidence="3 4">
    <name type="scientific">Botryosphaeria dothidea</name>
    <dbReference type="NCBI Taxonomy" id="55169"/>
    <lineage>
        <taxon>Eukaryota</taxon>
        <taxon>Fungi</taxon>
        <taxon>Dikarya</taxon>
        <taxon>Ascomycota</taxon>
        <taxon>Pezizomycotina</taxon>
        <taxon>Dothideomycetes</taxon>
        <taxon>Dothideomycetes incertae sedis</taxon>
        <taxon>Botryosphaeriales</taxon>
        <taxon>Botryosphaeriaceae</taxon>
        <taxon>Botryosphaeria</taxon>
    </lineage>
</organism>
<dbReference type="AlphaFoldDB" id="A0A8H4IM72"/>
<evidence type="ECO:0000259" key="2">
    <source>
        <dbReference type="Pfam" id="PF08740"/>
    </source>
</evidence>
<dbReference type="Proteomes" id="UP000572817">
    <property type="component" value="Unassembled WGS sequence"/>
</dbReference>
<evidence type="ECO:0000256" key="1">
    <source>
        <dbReference type="SAM" id="MobiDB-lite"/>
    </source>
</evidence>
<accession>A0A8H4IM72</accession>
<proteinExistence type="predicted"/>
<reference evidence="3" key="1">
    <citation type="submission" date="2020-04" db="EMBL/GenBank/DDBJ databases">
        <title>Genome Assembly and Annotation of Botryosphaeria dothidea sdau 11-99, a Latent Pathogen of Apple Fruit Ring Rot in China.</title>
        <authorList>
            <person name="Yu C."/>
            <person name="Diao Y."/>
            <person name="Lu Q."/>
            <person name="Zhao J."/>
            <person name="Cui S."/>
            <person name="Peng C."/>
            <person name="He B."/>
            <person name="Liu H."/>
        </authorList>
    </citation>
    <scope>NUCLEOTIDE SEQUENCE [LARGE SCALE GENOMIC DNA]</scope>
    <source>
        <strain evidence="3">Sdau11-99</strain>
    </source>
</reference>
<dbReference type="Pfam" id="PF08740">
    <property type="entry name" value="BCS1_N"/>
    <property type="match status" value="1"/>
</dbReference>
<evidence type="ECO:0000313" key="3">
    <source>
        <dbReference type="EMBL" id="KAF4303645.1"/>
    </source>
</evidence>
<keyword evidence="4" id="KW-1185">Reference proteome</keyword>
<comment type="caution">
    <text evidence="3">The sequence shown here is derived from an EMBL/GenBank/DDBJ whole genome shotgun (WGS) entry which is preliminary data.</text>
</comment>
<dbReference type="InterPro" id="IPR014851">
    <property type="entry name" value="BCS1_N"/>
</dbReference>
<name>A0A8H4IM72_9PEZI</name>
<dbReference type="EMBL" id="WWBZ02000054">
    <property type="protein sequence ID" value="KAF4303645.1"/>
    <property type="molecule type" value="Genomic_DNA"/>
</dbReference>
<sequence>MDRNHGPPPPPQAQQQLADTLQASSGDGGGSLMSQLTGIPTSQLSGFGLAGLATFGRMAQQGLKRGAVLLRRRMLVELEVTKNDDAYPWLLQWMYQRGHALSSEAAADAARYVIAAATGLELGF</sequence>
<evidence type="ECO:0000313" key="4">
    <source>
        <dbReference type="Proteomes" id="UP000572817"/>
    </source>
</evidence>
<feature type="compositionally biased region" description="Pro residues" evidence="1">
    <location>
        <begin position="1"/>
        <end position="12"/>
    </location>
</feature>
<feature type="region of interest" description="Disordered" evidence="1">
    <location>
        <begin position="1"/>
        <end position="37"/>
    </location>
</feature>